<dbReference type="EMBL" id="AP022560">
    <property type="protein sequence ID" value="BBX00471.1"/>
    <property type="molecule type" value="Genomic_DNA"/>
</dbReference>
<dbReference type="AlphaFoldDB" id="A0AAD1H995"/>
<evidence type="ECO:0000313" key="1">
    <source>
        <dbReference type="EMBL" id="BBX00471.1"/>
    </source>
</evidence>
<sequence>MSNLATKFDEAVAGWDDQIPCVWETDSGRPCRRAARWFLDIHGCMRGTLCGHHFRTWQRDNYGCTLCPHCGVDFPSFADIYTARKL</sequence>
<organism evidence="1 2">
    <name type="scientific">Mycolicibacterium moriokaense</name>
    <dbReference type="NCBI Taxonomy" id="39691"/>
    <lineage>
        <taxon>Bacteria</taxon>
        <taxon>Bacillati</taxon>
        <taxon>Actinomycetota</taxon>
        <taxon>Actinomycetes</taxon>
        <taxon>Mycobacteriales</taxon>
        <taxon>Mycobacteriaceae</taxon>
        <taxon>Mycolicibacterium</taxon>
    </lineage>
</organism>
<dbReference type="KEGG" id="mmor:MMOR_14070"/>
<reference evidence="1 2" key="1">
    <citation type="journal article" date="2019" name="Emerg. Microbes Infect.">
        <title>Comprehensive subspecies identification of 175 nontuberculous mycobacteria species based on 7547 genomic profiles.</title>
        <authorList>
            <person name="Matsumoto Y."/>
            <person name="Kinjo T."/>
            <person name="Motooka D."/>
            <person name="Nabeya D."/>
            <person name="Jung N."/>
            <person name="Uechi K."/>
            <person name="Horii T."/>
            <person name="Iida T."/>
            <person name="Fujita J."/>
            <person name="Nakamura S."/>
        </authorList>
    </citation>
    <scope>NUCLEOTIDE SEQUENCE [LARGE SCALE GENOMIC DNA]</scope>
    <source>
        <strain evidence="1 2">JCM 6375</strain>
    </source>
</reference>
<gene>
    <name evidence="1" type="ORF">MMOR_14070</name>
</gene>
<evidence type="ECO:0000313" key="2">
    <source>
        <dbReference type="Proteomes" id="UP000466681"/>
    </source>
</evidence>
<protein>
    <submittedName>
        <fullName evidence="1">Uncharacterized protein</fullName>
    </submittedName>
</protein>
<name>A0AAD1H995_9MYCO</name>
<proteinExistence type="predicted"/>
<accession>A0AAD1H995</accession>
<dbReference type="Proteomes" id="UP000466681">
    <property type="component" value="Chromosome"/>
</dbReference>
<keyword evidence="2" id="KW-1185">Reference proteome</keyword>